<evidence type="ECO:0000256" key="5">
    <source>
        <dbReference type="ARBA" id="ARBA00022833"/>
    </source>
</evidence>
<gene>
    <name evidence="10 11" type="primary">queC</name>
    <name evidence="11" type="ORF">K8V90_03815</name>
</gene>
<evidence type="ECO:0000256" key="7">
    <source>
        <dbReference type="ARBA" id="ARBA00037993"/>
    </source>
</evidence>
<dbReference type="InterPro" id="IPR018317">
    <property type="entry name" value="QueC"/>
</dbReference>
<evidence type="ECO:0000256" key="8">
    <source>
        <dbReference type="ARBA" id="ARBA00039149"/>
    </source>
</evidence>
<proteinExistence type="inferred from homology"/>
<keyword evidence="6 10" id="KW-0067">ATP-binding</keyword>
<dbReference type="HAMAP" id="MF_01633">
    <property type="entry name" value="QueC"/>
    <property type="match status" value="1"/>
</dbReference>
<dbReference type="SUPFAM" id="SSF52402">
    <property type="entry name" value="Adenine nucleotide alpha hydrolases-like"/>
    <property type="match status" value="1"/>
</dbReference>
<dbReference type="GO" id="GO:0005524">
    <property type="term" value="F:ATP binding"/>
    <property type="evidence" value="ECO:0007669"/>
    <property type="project" value="UniProtKB-UniRule"/>
</dbReference>
<evidence type="ECO:0000256" key="4">
    <source>
        <dbReference type="ARBA" id="ARBA00022741"/>
    </source>
</evidence>
<dbReference type="PANTHER" id="PTHR42914">
    <property type="entry name" value="7-CYANO-7-DEAZAGUANINE SYNTHASE"/>
    <property type="match status" value="1"/>
</dbReference>
<keyword evidence="3 10" id="KW-0479">Metal-binding</keyword>
<dbReference type="GO" id="GO:0008270">
    <property type="term" value="F:zinc ion binding"/>
    <property type="evidence" value="ECO:0007669"/>
    <property type="project" value="UniProtKB-UniRule"/>
</dbReference>
<keyword evidence="10" id="KW-0671">Queuosine biosynthesis</keyword>
<organism evidence="11 12">
    <name type="scientific">Romboutsia timonensis</name>
    <dbReference type="NCBI Taxonomy" id="1776391"/>
    <lineage>
        <taxon>Bacteria</taxon>
        <taxon>Bacillati</taxon>
        <taxon>Bacillota</taxon>
        <taxon>Clostridia</taxon>
        <taxon>Peptostreptococcales</taxon>
        <taxon>Peptostreptococcaceae</taxon>
        <taxon>Romboutsia</taxon>
    </lineage>
</organism>
<comment type="caution">
    <text evidence="11">The sequence shown here is derived from an EMBL/GenBank/DDBJ whole genome shotgun (WGS) entry which is preliminary data.</text>
</comment>
<dbReference type="PANTHER" id="PTHR42914:SF1">
    <property type="entry name" value="7-CYANO-7-DEAZAGUANINE SYNTHASE"/>
    <property type="match status" value="1"/>
</dbReference>
<keyword evidence="4 10" id="KW-0547">Nucleotide-binding</keyword>
<accession>A0A921MZL4</accession>
<comment type="cofactor">
    <cofactor evidence="10">
        <name>Zn(2+)</name>
        <dbReference type="ChEBI" id="CHEBI:29105"/>
    </cofactor>
    <text evidence="10">Binds 1 zinc ion per subunit.</text>
</comment>
<comment type="subunit">
    <text evidence="10">Homodimer.</text>
</comment>
<evidence type="ECO:0000256" key="3">
    <source>
        <dbReference type="ARBA" id="ARBA00022723"/>
    </source>
</evidence>
<dbReference type="Pfam" id="PF06508">
    <property type="entry name" value="QueC"/>
    <property type="match status" value="1"/>
</dbReference>
<feature type="binding site" evidence="10">
    <location>
        <position position="208"/>
    </location>
    <ligand>
        <name>Zn(2+)</name>
        <dbReference type="ChEBI" id="CHEBI:29105"/>
    </ligand>
</feature>
<dbReference type="EMBL" id="DYUB01000126">
    <property type="protein sequence ID" value="HJG96213.1"/>
    <property type="molecule type" value="Genomic_DNA"/>
</dbReference>
<evidence type="ECO:0000256" key="6">
    <source>
        <dbReference type="ARBA" id="ARBA00022840"/>
    </source>
</evidence>
<dbReference type="EC" id="6.3.4.20" evidence="8 10"/>
<dbReference type="Proteomes" id="UP000776700">
    <property type="component" value="Unassembled WGS sequence"/>
</dbReference>
<evidence type="ECO:0000256" key="1">
    <source>
        <dbReference type="ARBA" id="ARBA00005061"/>
    </source>
</evidence>
<dbReference type="CDD" id="cd01995">
    <property type="entry name" value="QueC-like"/>
    <property type="match status" value="1"/>
</dbReference>
<keyword evidence="5 10" id="KW-0862">Zinc</keyword>
<feature type="binding site" evidence="10">
    <location>
        <begin position="14"/>
        <end position="24"/>
    </location>
    <ligand>
        <name>ATP</name>
        <dbReference type="ChEBI" id="CHEBI:30616"/>
    </ligand>
</feature>
<comment type="similarity">
    <text evidence="7 10">Belongs to the QueC family.</text>
</comment>
<evidence type="ECO:0000256" key="2">
    <source>
        <dbReference type="ARBA" id="ARBA00022598"/>
    </source>
</evidence>
<comment type="catalytic activity">
    <reaction evidence="9 10">
        <text>7-carboxy-7-carbaguanine + NH4(+) + 2 ATP = 7-cyano-7-carbaguanine + 2 AMP + 2 diphosphate + 2 H(+)</text>
        <dbReference type="Rhea" id="RHEA:27982"/>
        <dbReference type="ChEBI" id="CHEBI:15378"/>
        <dbReference type="ChEBI" id="CHEBI:28938"/>
        <dbReference type="ChEBI" id="CHEBI:30616"/>
        <dbReference type="ChEBI" id="CHEBI:33019"/>
        <dbReference type="ChEBI" id="CHEBI:45075"/>
        <dbReference type="ChEBI" id="CHEBI:61036"/>
        <dbReference type="ChEBI" id="CHEBI:456215"/>
        <dbReference type="EC" id="6.3.4.20"/>
    </reaction>
</comment>
<feature type="binding site" evidence="10">
    <location>
        <position position="194"/>
    </location>
    <ligand>
        <name>Zn(2+)</name>
        <dbReference type="ChEBI" id="CHEBI:29105"/>
    </ligand>
</feature>
<sequence length="237" mass="26695">MSKHLKNQKAVIVFSGGQDSTTLLGWGRDTFSEVVAVSFNYGQKHSIELEQAKLICRELDIEHHILDVSLLNQLAPNALTRVDIDVCHHSEVKEGNEPNTVVRGRNGLFGWLASIFASTHGIQNVVLGTCESDYSGYIDCRDSFIKSLQVAINMGIDENIRIHTPLMFLDKVETWELADKHNILNLVIEKSHTCYNGNRESIFGCKECPACKLRNDSLIEYTNRIGMNLKELYGEEL</sequence>
<dbReference type="PIRSF" id="PIRSF006293">
    <property type="entry name" value="ExsB"/>
    <property type="match status" value="1"/>
</dbReference>
<keyword evidence="2 10" id="KW-0436">Ligase</keyword>
<dbReference type="Gene3D" id="3.40.50.620">
    <property type="entry name" value="HUPs"/>
    <property type="match status" value="1"/>
</dbReference>
<dbReference type="InterPro" id="IPR014729">
    <property type="entry name" value="Rossmann-like_a/b/a_fold"/>
</dbReference>
<reference evidence="11" key="2">
    <citation type="submission" date="2021-09" db="EMBL/GenBank/DDBJ databases">
        <authorList>
            <person name="Gilroy R."/>
        </authorList>
    </citation>
    <scope>NUCLEOTIDE SEQUENCE</scope>
    <source>
        <strain evidence="11">1277</strain>
    </source>
</reference>
<dbReference type="GO" id="GO:0016879">
    <property type="term" value="F:ligase activity, forming carbon-nitrogen bonds"/>
    <property type="evidence" value="ECO:0007669"/>
    <property type="project" value="UniProtKB-UniRule"/>
</dbReference>
<comment type="pathway">
    <text evidence="1 10">Purine metabolism; 7-cyano-7-deazaguanine biosynthesis.</text>
</comment>
<evidence type="ECO:0000313" key="11">
    <source>
        <dbReference type="EMBL" id="HJG96213.1"/>
    </source>
</evidence>
<dbReference type="AlphaFoldDB" id="A0A921MZL4"/>
<feature type="binding site" evidence="10">
    <location>
        <position position="211"/>
    </location>
    <ligand>
        <name>Zn(2+)</name>
        <dbReference type="ChEBI" id="CHEBI:29105"/>
    </ligand>
</feature>
<evidence type="ECO:0000256" key="9">
    <source>
        <dbReference type="ARBA" id="ARBA00047890"/>
    </source>
</evidence>
<evidence type="ECO:0000313" key="12">
    <source>
        <dbReference type="Proteomes" id="UP000776700"/>
    </source>
</evidence>
<dbReference type="NCBIfam" id="TIGR00364">
    <property type="entry name" value="7-cyano-7-deazaguanine synthase QueC"/>
    <property type="match status" value="1"/>
</dbReference>
<reference evidence="11" key="1">
    <citation type="journal article" date="2021" name="PeerJ">
        <title>Extensive microbial diversity within the chicken gut microbiome revealed by metagenomics and culture.</title>
        <authorList>
            <person name="Gilroy R."/>
            <person name="Ravi A."/>
            <person name="Getino M."/>
            <person name="Pursley I."/>
            <person name="Horton D.L."/>
            <person name="Alikhan N.F."/>
            <person name="Baker D."/>
            <person name="Gharbi K."/>
            <person name="Hall N."/>
            <person name="Watson M."/>
            <person name="Adriaenssens E.M."/>
            <person name="Foster-Nyarko E."/>
            <person name="Jarju S."/>
            <person name="Secka A."/>
            <person name="Antonio M."/>
            <person name="Oren A."/>
            <person name="Chaudhuri R.R."/>
            <person name="La Ragione R."/>
            <person name="Hildebrand F."/>
            <person name="Pallen M.J."/>
        </authorList>
    </citation>
    <scope>NUCLEOTIDE SEQUENCE</scope>
    <source>
        <strain evidence="11">1277</strain>
    </source>
</reference>
<dbReference type="GO" id="GO:0008616">
    <property type="term" value="P:tRNA queuosine(34) biosynthetic process"/>
    <property type="evidence" value="ECO:0007669"/>
    <property type="project" value="UniProtKB-UniRule"/>
</dbReference>
<evidence type="ECO:0000256" key="10">
    <source>
        <dbReference type="HAMAP-Rule" id="MF_01633"/>
    </source>
</evidence>
<comment type="function">
    <text evidence="10">Catalyzes the ATP-dependent conversion of 7-carboxy-7-deazaguanine (CDG) to 7-cyano-7-deazaguanine (preQ(0)).</text>
</comment>
<protein>
    <recommendedName>
        <fullName evidence="8 10">7-cyano-7-deazaguanine synthase</fullName>
        <ecNumber evidence="8 10">6.3.4.20</ecNumber>
    </recommendedName>
    <alternativeName>
        <fullName evidence="10">7-cyano-7-carbaguanine synthase</fullName>
    </alternativeName>
    <alternativeName>
        <fullName evidence="10">PreQ(0) synthase</fullName>
    </alternativeName>
    <alternativeName>
        <fullName evidence="10">Queuosine biosynthesis protein QueC</fullName>
    </alternativeName>
</protein>
<name>A0A921MZL4_9FIRM</name>
<feature type="binding site" evidence="10">
    <location>
        <position position="205"/>
    </location>
    <ligand>
        <name>Zn(2+)</name>
        <dbReference type="ChEBI" id="CHEBI:29105"/>
    </ligand>
</feature>